<name>A0ABN0UGZ4_9GAMM</name>
<gene>
    <name evidence="3" type="ORF">GCM10009126_14570</name>
</gene>
<feature type="region of interest" description="Disordered" evidence="1">
    <location>
        <begin position="47"/>
        <end position="70"/>
    </location>
</feature>
<evidence type="ECO:0000313" key="3">
    <source>
        <dbReference type="EMBL" id="GAA0250208.1"/>
    </source>
</evidence>
<keyword evidence="2" id="KW-0732">Signal</keyword>
<keyword evidence="4" id="KW-1185">Reference proteome</keyword>
<evidence type="ECO:0000256" key="2">
    <source>
        <dbReference type="SAM" id="SignalP"/>
    </source>
</evidence>
<sequence length="70" mass="7410">MKTIALSLLCLSALAGCSGSPAPPPGDPPQPQASSPFDTLKANEQRVRDVQKTVDKHAAEQRKRIDAATQ</sequence>
<evidence type="ECO:0008006" key="5">
    <source>
        <dbReference type="Google" id="ProtNLM"/>
    </source>
</evidence>
<feature type="compositionally biased region" description="Pro residues" evidence="1">
    <location>
        <begin position="21"/>
        <end position="31"/>
    </location>
</feature>
<dbReference type="RefSeq" id="WP_343881681.1">
    <property type="nucleotide sequence ID" value="NZ_BAAAFO010000002.1"/>
</dbReference>
<evidence type="ECO:0000313" key="4">
    <source>
        <dbReference type="Proteomes" id="UP001500657"/>
    </source>
</evidence>
<protein>
    <recommendedName>
        <fullName evidence="5">Lipoprotein</fullName>
    </recommendedName>
</protein>
<accession>A0ABN0UGZ4</accession>
<feature type="chain" id="PRO_5045706212" description="Lipoprotein" evidence="2">
    <location>
        <begin position="16"/>
        <end position="70"/>
    </location>
</feature>
<evidence type="ECO:0000256" key="1">
    <source>
        <dbReference type="SAM" id="MobiDB-lite"/>
    </source>
</evidence>
<comment type="caution">
    <text evidence="3">The sequence shown here is derived from an EMBL/GenBank/DDBJ whole genome shotgun (WGS) entry which is preliminary data.</text>
</comment>
<organism evidence="3 4">
    <name type="scientific">Rhodanobacter caeni</name>
    <dbReference type="NCBI Taxonomy" id="657654"/>
    <lineage>
        <taxon>Bacteria</taxon>
        <taxon>Pseudomonadati</taxon>
        <taxon>Pseudomonadota</taxon>
        <taxon>Gammaproteobacteria</taxon>
        <taxon>Lysobacterales</taxon>
        <taxon>Rhodanobacteraceae</taxon>
        <taxon>Rhodanobacter</taxon>
    </lineage>
</organism>
<feature type="signal peptide" evidence="2">
    <location>
        <begin position="1"/>
        <end position="15"/>
    </location>
</feature>
<reference evidence="3 4" key="1">
    <citation type="journal article" date="2019" name="Int. J. Syst. Evol. Microbiol.">
        <title>The Global Catalogue of Microorganisms (GCM) 10K type strain sequencing project: providing services to taxonomists for standard genome sequencing and annotation.</title>
        <authorList>
            <consortium name="The Broad Institute Genomics Platform"/>
            <consortium name="The Broad Institute Genome Sequencing Center for Infectious Disease"/>
            <person name="Wu L."/>
            <person name="Ma J."/>
        </authorList>
    </citation>
    <scope>NUCLEOTIDE SEQUENCE [LARGE SCALE GENOMIC DNA]</scope>
    <source>
        <strain evidence="3 4">JCM 16242</strain>
    </source>
</reference>
<proteinExistence type="predicted"/>
<feature type="region of interest" description="Disordered" evidence="1">
    <location>
        <begin position="18"/>
        <end position="37"/>
    </location>
</feature>
<dbReference type="EMBL" id="BAAAFO010000002">
    <property type="protein sequence ID" value="GAA0250208.1"/>
    <property type="molecule type" value="Genomic_DNA"/>
</dbReference>
<dbReference type="Proteomes" id="UP001500657">
    <property type="component" value="Unassembled WGS sequence"/>
</dbReference>
<dbReference type="PROSITE" id="PS51257">
    <property type="entry name" value="PROKAR_LIPOPROTEIN"/>
    <property type="match status" value="1"/>
</dbReference>